<keyword evidence="3" id="KW-1185">Reference proteome</keyword>
<dbReference type="EMBL" id="BRXW01000142">
    <property type="protein sequence ID" value="GMI09876.1"/>
    <property type="molecule type" value="Genomic_DNA"/>
</dbReference>
<dbReference type="OrthoDB" id="10334116at2759"/>
<sequence>MNVTWLLGSTVCLITFPLAGLTTFLSLLINDSCYMLDFGVNNFELIMGSSAAAPIQACFGENEEISGGLNLSDGLDFRREFEVNMDMIQRTDINSKFLEVDNKFEQVNYLISRITKSYTFHNLLYQFNSSTNLLNGEQYSSSIKSSCPFNIEMLFSDIYDFDQPWKVSRLGGKTGEASWRSLDDYEIISYNHQSTETAEEYISRLFNVAGRCTGGLDIDLPQLCEQGWTSNVMPIMPPEFCTGGGGCVYPCSDIFNSISRNFTNILNTVHLQESMRGDLGVESCPSNFTCPSSNMRDFGRTQTLKEMLNDLKSNLTYSRDALIEARYKEGGVAGMINGSRSIECNSNCNFIVKKYSETKEAWCDDVFGSVVQISGGLWALSVFVWIQACFGYLLTVRLRGKSRKDLVEEVEEEFEEGEVGGGGMDEDFDLYS</sequence>
<dbReference type="AlphaFoldDB" id="A0A9W7KSK1"/>
<feature type="transmembrane region" description="Helical" evidence="1">
    <location>
        <begin position="375"/>
        <end position="394"/>
    </location>
</feature>
<reference evidence="3" key="1">
    <citation type="journal article" date="2023" name="Commun. Biol.">
        <title>Genome analysis of Parmales, the sister group of diatoms, reveals the evolutionary specialization of diatoms from phago-mixotrophs to photoautotrophs.</title>
        <authorList>
            <person name="Ban H."/>
            <person name="Sato S."/>
            <person name="Yoshikawa S."/>
            <person name="Yamada K."/>
            <person name="Nakamura Y."/>
            <person name="Ichinomiya M."/>
            <person name="Sato N."/>
            <person name="Blanc-Mathieu R."/>
            <person name="Endo H."/>
            <person name="Kuwata A."/>
            <person name="Ogata H."/>
        </authorList>
    </citation>
    <scope>NUCLEOTIDE SEQUENCE [LARGE SCALE GENOMIC DNA]</scope>
    <source>
        <strain evidence="3">NIES 3700</strain>
    </source>
</reference>
<evidence type="ECO:0000313" key="3">
    <source>
        <dbReference type="Proteomes" id="UP001165122"/>
    </source>
</evidence>
<evidence type="ECO:0000256" key="1">
    <source>
        <dbReference type="SAM" id="Phobius"/>
    </source>
</evidence>
<keyword evidence="1" id="KW-1133">Transmembrane helix</keyword>
<name>A0A9W7KSK1_9STRA</name>
<accession>A0A9W7KSK1</accession>
<organism evidence="2 3">
    <name type="scientific">Triparma laevis f. longispina</name>
    <dbReference type="NCBI Taxonomy" id="1714387"/>
    <lineage>
        <taxon>Eukaryota</taxon>
        <taxon>Sar</taxon>
        <taxon>Stramenopiles</taxon>
        <taxon>Ochrophyta</taxon>
        <taxon>Bolidophyceae</taxon>
        <taxon>Parmales</taxon>
        <taxon>Triparmaceae</taxon>
        <taxon>Triparma</taxon>
    </lineage>
</organism>
<keyword evidence="1" id="KW-0812">Transmembrane</keyword>
<dbReference type="Proteomes" id="UP001165122">
    <property type="component" value="Unassembled WGS sequence"/>
</dbReference>
<protein>
    <submittedName>
        <fullName evidence="2">Uncharacterized protein</fullName>
    </submittedName>
</protein>
<proteinExistence type="predicted"/>
<comment type="caution">
    <text evidence="2">The sequence shown here is derived from an EMBL/GenBank/DDBJ whole genome shotgun (WGS) entry which is preliminary data.</text>
</comment>
<keyword evidence="1" id="KW-0472">Membrane</keyword>
<gene>
    <name evidence="2" type="ORF">TrLO_g15280</name>
</gene>
<evidence type="ECO:0000313" key="2">
    <source>
        <dbReference type="EMBL" id="GMI09876.1"/>
    </source>
</evidence>